<name>A0AAT9LC99_9FIRM</name>
<protein>
    <submittedName>
        <fullName evidence="2">Uncharacterized protein</fullName>
    </submittedName>
</protein>
<dbReference type="AlphaFoldDB" id="A0AAT9LC99"/>
<gene>
    <name evidence="2" type="ORF">IMF26_01025</name>
</gene>
<organism evidence="2">
    <name type="scientific">Candidatus Fermentithermobacillus carboniphilus</name>
    <dbReference type="NCBI Taxonomy" id="3085328"/>
    <lineage>
        <taxon>Bacteria</taxon>
        <taxon>Bacillati</taxon>
        <taxon>Bacillota</taxon>
        <taxon>Candidatus Fermentithermobacillia</taxon>
        <taxon>Candidatus Fermentithermobacillales</taxon>
        <taxon>Candidatus Fermentithermobacillaceae</taxon>
        <taxon>Candidatus Fermentithermobacillus</taxon>
    </lineage>
</organism>
<dbReference type="KEGG" id="fcz:IMF26_01025"/>
<keyword evidence="1" id="KW-1133">Transmembrane helix</keyword>
<keyword evidence="1" id="KW-0472">Membrane</keyword>
<evidence type="ECO:0000256" key="1">
    <source>
        <dbReference type="SAM" id="Phobius"/>
    </source>
</evidence>
<proteinExistence type="predicted"/>
<reference evidence="2" key="2">
    <citation type="journal article" date="2023" name="Biology">
        <title>Prokaryotic Life Associated with Coal-Fire Gas Vents Revealed by Metagenomics.</title>
        <authorList>
            <person name="Kadnikov V.V."/>
            <person name="Mardanov A.V."/>
            <person name="Beletsky A.V."/>
            <person name="Karnachuk O.V."/>
            <person name="Ravin N.V."/>
        </authorList>
    </citation>
    <scope>NUCLEOTIDE SEQUENCE</scope>
    <source>
        <strain evidence="2">Bu02</strain>
    </source>
</reference>
<reference evidence="2" key="1">
    <citation type="submission" date="2020-10" db="EMBL/GenBank/DDBJ databases">
        <authorList>
            <person name="Kadnikov V."/>
            <person name="Beletsky A.V."/>
            <person name="Mardanov A.V."/>
            <person name="Karnachuk O.V."/>
            <person name="Ravin N.V."/>
        </authorList>
    </citation>
    <scope>NUCLEOTIDE SEQUENCE</scope>
    <source>
        <strain evidence="2">Bu02</strain>
    </source>
</reference>
<accession>A0AAT9LC99</accession>
<sequence length="114" mass="12841">MTLYLLLAWIIHLKKTAFLQPSRLRQREDTSLGQRRHNSGEYLPEQKVFEGELVQKLSLHNENGLLPGRPADEDSATEQSTCPPALILVWSACQLAALATVLYNLFGIGATYFR</sequence>
<keyword evidence="1" id="KW-0812">Transmembrane</keyword>
<evidence type="ECO:0000313" key="2">
    <source>
        <dbReference type="EMBL" id="QUL98704.1"/>
    </source>
</evidence>
<dbReference type="EMBL" id="CP062796">
    <property type="protein sequence ID" value="QUL98704.1"/>
    <property type="molecule type" value="Genomic_DNA"/>
</dbReference>
<feature type="transmembrane region" description="Helical" evidence="1">
    <location>
        <begin position="87"/>
        <end position="113"/>
    </location>
</feature>